<organism evidence="2">
    <name type="scientific">uncultured Leptolyngbya sp</name>
    <dbReference type="NCBI Taxonomy" id="332963"/>
    <lineage>
        <taxon>Bacteria</taxon>
        <taxon>Bacillati</taxon>
        <taxon>Cyanobacteriota</taxon>
        <taxon>Cyanophyceae</taxon>
        <taxon>Leptolyngbyales</taxon>
        <taxon>Leptolyngbyaceae</taxon>
        <taxon>Leptolyngbya group</taxon>
        <taxon>Leptolyngbya</taxon>
        <taxon>environmental samples</taxon>
    </lineage>
</organism>
<name>A0A6J4KR65_9CYAN</name>
<dbReference type="Pfam" id="PF00248">
    <property type="entry name" value="Aldo_ket_red"/>
    <property type="match status" value="1"/>
</dbReference>
<sequence length="69" mass="7619">MNIGGTWDDTPLSTDVRESASRTIKAALEADITLFDHADIYTRGKSEQVFGDVLKASPGLREQIVLQRI</sequence>
<protein>
    <submittedName>
        <fullName evidence="2">Oxidoreductase, aldo/keto reductase family</fullName>
    </submittedName>
</protein>
<dbReference type="Gene3D" id="3.20.20.100">
    <property type="entry name" value="NADP-dependent oxidoreductase domain"/>
    <property type="match status" value="1"/>
</dbReference>
<reference evidence="2" key="1">
    <citation type="submission" date="2020-02" db="EMBL/GenBank/DDBJ databases">
        <authorList>
            <person name="Meier V. D."/>
        </authorList>
    </citation>
    <scope>NUCLEOTIDE SEQUENCE</scope>
    <source>
        <strain evidence="2">AVDCRST_MAG94</strain>
    </source>
</reference>
<dbReference type="InterPro" id="IPR036812">
    <property type="entry name" value="NAD(P)_OxRdtase_dom_sf"/>
</dbReference>
<dbReference type="InterPro" id="IPR023210">
    <property type="entry name" value="NADP_OxRdtase_dom"/>
</dbReference>
<dbReference type="EMBL" id="CADCTY010000333">
    <property type="protein sequence ID" value="CAA9311711.1"/>
    <property type="molecule type" value="Genomic_DNA"/>
</dbReference>
<dbReference type="AlphaFoldDB" id="A0A6J4KR65"/>
<evidence type="ECO:0000313" key="2">
    <source>
        <dbReference type="EMBL" id="CAA9311711.1"/>
    </source>
</evidence>
<feature type="domain" description="NADP-dependent oxidoreductase" evidence="1">
    <location>
        <begin position="13"/>
        <end position="66"/>
    </location>
</feature>
<gene>
    <name evidence="2" type="ORF">AVDCRST_MAG94-993</name>
</gene>
<evidence type="ECO:0000259" key="1">
    <source>
        <dbReference type="Pfam" id="PF00248"/>
    </source>
</evidence>
<dbReference type="SUPFAM" id="SSF51430">
    <property type="entry name" value="NAD(P)-linked oxidoreductase"/>
    <property type="match status" value="1"/>
</dbReference>
<proteinExistence type="predicted"/>
<accession>A0A6J4KR65</accession>